<dbReference type="Proteomes" id="UP000199451">
    <property type="component" value="Unassembled WGS sequence"/>
</dbReference>
<feature type="domain" description="CAAX prenyl protease 2/Lysostaphin resistance protein A-like" evidence="2">
    <location>
        <begin position="152"/>
        <end position="251"/>
    </location>
</feature>
<feature type="transmembrane region" description="Helical" evidence="1">
    <location>
        <begin position="215"/>
        <end position="234"/>
    </location>
</feature>
<dbReference type="PANTHER" id="PTHR39430">
    <property type="entry name" value="MEMBRANE-ASSOCIATED PROTEASE-RELATED"/>
    <property type="match status" value="1"/>
</dbReference>
<feature type="transmembrane region" description="Helical" evidence="1">
    <location>
        <begin position="149"/>
        <end position="170"/>
    </location>
</feature>
<gene>
    <name evidence="3" type="ORF">SAMN04487949_0285</name>
</gene>
<dbReference type="InterPro" id="IPR003675">
    <property type="entry name" value="Rce1/LyrA-like_dom"/>
</dbReference>
<feature type="transmembrane region" description="Helical" evidence="1">
    <location>
        <begin position="72"/>
        <end position="93"/>
    </location>
</feature>
<sequence>MVSPVERLKRVVWNVDEHRLRAPWRLVVGTVAVGIVVALFALATGLVVGVLGLGSAFTELFGAAAYGLVRDLVGVLFTGLGFLAGIAVVGRFLDRRRFADFGFHLDRAWWVDLGFGLALGAGLMTAIFALGVAAGWFAVTGLLVGESVLAGLVALLVLFLFVGVYEELLVRGYLLTNVAEGLAGYVGDRGAVAVAVALSSAVFGVLHATNPNASLVSVLTITLAGVMLALGYVLTNELAIPIGLHITWNLFQGAVYGFPVSGLPIDASLVGTRETGPDLVTGGQFGPEAGLLGVGAILLGCVLTVWWVRWRRGATGIHAGVTTPELRVARDDGRSAEDGD</sequence>
<protein>
    <recommendedName>
        <fullName evidence="2">CAAX prenyl protease 2/Lysostaphin resistance protein A-like domain-containing protein</fullName>
    </recommendedName>
</protein>
<feature type="transmembrane region" description="Helical" evidence="1">
    <location>
        <begin position="246"/>
        <end position="269"/>
    </location>
</feature>
<evidence type="ECO:0000313" key="4">
    <source>
        <dbReference type="Proteomes" id="UP000199451"/>
    </source>
</evidence>
<dbReference type="PANTHER" id="PTHR39430:SF1">
    <property type="entry name" value="PROTEASE"/>
    <property type="match status" value="1"/>
</dbReference>
<reference evidence="4" key="1">
    <citation type="submission" date="2016-10" db="EMBL/GenBank/DDBJ databases">
        <authorList>
            <person name="Varghese N."/>
            <person name="Submissions S."/>
        </authorList>
    </citation>
    <scope>NUCLEOTIDE SEQUENCE [LARGE SCALE GENOMIC DNA]</scope>
    <source>
        <strain evidence="4">CGMCC 1.10119</strain>
    </source>
</reference>
<feature type="transmembrane region" description="Helical" evidence="1">
    <location>
        <begin position="191"/>
        <end position="209"/>
    </location>
</feature>
<feature type="transmembrane region" description="Helical" evidence="1">
    <location>
        <begin position="26"/>
        <end position="52"/>
    </location>
</feature>
<dbReference type="GO" id="GO:0004175">
    <property type="term" value="F:endopeptidase activity"/>
    <property type="evidence" value="ECO:0007669"/>
    <property type="project" value="UniProtKB-ARBA"/>
</dbReference>
<dbReference type="EMBL" id="FNHL01000001">
    <property type="protein sequence ID" value="SDL95138.1"/>
    <property type="molecule type" value="Genomic_DNA"/>
</dbReference>
<dbReference type="Pfam" id="PF02517">
    <property type="entry name" value="Rce1-like"/>
    <property type="match status" value="1"/>
</dbReference>
<name>A0A1G9P8M2_9EURY</name>
<accession>A0A1G9P8M2</accession>
<dbReference type="AlphaFoldDB" id="A0A1G9P8M2"/>
<organism evidence="3 4">
    <name type="scientific">Halogranum gelatinilyticum</name>
    <dbReference type="NCBI Taxonomy" id="660521"/>
    <lineage>
        <taxon>Archaea</taxon>
        <taxon>Methanobacteriati</taxon>
        <taxon>Methanobacteriota</taxon>
        <taxon>Stenosarchaea group</taxon>
        <taxon>Halobacteria</taxon>
        <taxon>Halobacteriales</taxon>
        <taxon>Haloferacaceae</taxon>
    </lineage>
</organism>
<dbReference type="STRING" id="660521.SAMN04487949_0285"/>
<dbReference type="RefSeq" id="WP_089693346.1">
    <property type="nucleotide sequence ID" value="NZ_FNHL01000001.1"/>
</dbReference>
<feature type="transmembrane region" description="Helical" evidence="1">
    <location>
        <begin position="113"/>
        <end position="137"/>
    </location>
</feature>
<dbReference type="OrthoDB" id="331240at2157"/>
<proteinExistence type="predicted"/>
<keyword evidence="1" id="KW-0472">Membrane</keyword>
<dbReference type="GO" id="GO:0080120">
    <property type="term" value="P:CAAX-box protein maturation"/>
    <property type="evidence" value="ECO:0007669"/>
    <property type="project" value="UniProtKB-ARBA"/>
</dbReference>
<keyword evidence="1" id="KW-1133">Transmembrane helix</keyword>
<evidence type="ECO:0000259" key="2">
    <source>
        <dbReference type="Pfam" id="PF02517"/>
    </source>
</evidence>
<keyword evidence="1" id="KW-0812">Transmembrane</keyword>
<evidence type="ECO:0000313" key="3">
    <source>
        <dbReference type="EMBL" id="SDL95138.1"/>
    </source>
</evidence>
<feature type="transmembrane region" description="Helical" evidence="1">
    <location>
        <begin position="289"/>
        <end position="308"/>
    </location>
</feature>
<keyword evidence="4" id="KW-1185">Reference proteome</keyword>
<evidence type="ECO:0000256" key="1">
    <source>
        <dbReference type="SAM" id="Phobius"/>
    </source>
</evidence>